<keyword evidence="3" id="KW-1185">Reference proteome</keyword>
<proteinExistence type="predicted"/>
<dbReference type="PANTHER" id="PTHR43883:SF1">
    <property type="entry name" value="GLUCONOKINASE"/>
    <property type="match status" value="1"/>
</dbReference>
<dbReference type="AlphaFoldDB" id="L7KGM9"/>
<dbReference type="SUPFAM" id="SSF52540">
    <property type="entry name" value="P-loop containing nucleoside triphosphate hydrolases"/>
    <property type="match status" value="1"/>
</dbReference>
<dbReference type="PANTHER" id="PTHR43883">
    <property type="entry name" value="SLR0207 PROTEIN"/>
    <property type="match status" value="1"/>
</dbReference>
<dbReference type="SUPFAM" id="SSF56112">
    <property type="entry name" value="Protein kinase-like (PK-like)"/>
    <property type="match status" value="1"/>
</dbReference>
<dbReference type="InterPro" id="IPR002575">
    <property type="entry name" value="Aminoglycoside_PTrfase"/>
</dbReference>
<comment type="caution">
    <text evidence="2">The sequence shown here is derived from an EMBL/GenBank/DDBJ whole genome shotgun (WGS) entry which is preliminary data.</text>
</comment>
<accession>L7KGM9</accession>
<sequence length="514" mass="55753">MTDTDPTEELLAGVGVLDPATPTRRIVTHGAVIILNGDRAWKFKRPVRLRYFDFSTPRRRRDALDDELRLNRRFAPDLYAAVHTIRRSANGALSLDGSGEVVDHVLEMKRFDDDALLITHAHPGGLSDELLQRLAVRIVALHRTSKVSADPLGAQRLQEVVDGNLASMTVFPQIIDPAAAIELTDRITALVTEHRELLDERARAGRVRRCHGDLHLANVAIIDGEPTPFDCLEFDAEMATTDVLYDLAFLAMDLWARGLRHEANVVVNTYFDHADVDGRTDDERAFCLLPVMLAVRATVRAHVAAAEGDVVQSREYFSLARGFTDSHTPRLIAIGGGSGTGKSTIARAIGGSIDPAPGARILRTDVLRKRLSGVSMDDELPRSAYSDSARAAVYAELFRLTAADLTAGMSVIADAVFGQTDQSTTISDLAEDAGVDFSGVWLELSETERISRIEHRGPDASDADAAVARRQTETLELPGRRWRRVDAAGGVDAVVAASGLDAVVAASGLDTEAD</sequence>
<dbReference type="OrthoDB" id="9810277at2"/>
<evidence type="ECO:0000259" key="1">
    <source>
        <dbReference type="Pfam" id="PF01636"/>
    </source>
</evidence>
<reference evidence="2 3" key="1">
    <citation type="submission" date="2012-12" db="EMBL/GenBank/DDBJ databases">
        <title>Whole genome shotgun sequence of Gordonia aichiensis NBRC 108223.</title>
        <authorList>
            <person name="Isaki-Nakamura S."/>
            <person name="Hosoyama A."/>
            <person name="Tsuchikane K."/>
            <person name="Ando Y."/>
            <person name="Baba S."/>
            <person name="Ohji S."/>
            <person name="Hamada M."/>
            <person name="Tamura T."/>
            <person name="Yamazoe A."/>
            <person name="Yamazaki S."/>
            <person name="Fujita N."/>
        </authorList>
    </citation>
    <scope>NUCLEOTIDE SEQUENCE [LARGE SCALE GENOMIC DNA]</scope>
    <source>
        <strain evidence="2 3">NBRC 108223</strain>
    </source>
</reference>
<organism evidence="2 3">
    <name type="scientific">Gordonia aichiensis NBRC 108223</name>
    <dbReference type="NCBI Taxonomy" id="1220583"/>
    <lineage>
        <taxon>Bacteria</taxon>
        <taxon>Bacillati</taxon>
        <taxon>Actinomycetota</taxon>
        <taxon>Actinomycetes</taxon>
        <taxon>Mycobacteriales</taxon>
        <taxon>Gordoniaceae</taxon>
        <taxon>Gordonia</taxon>
    </lineage>
</organism>
<feature type="domain" description="Aminoglycoside phosphotransferase" evidence="1">
    <location>
        <begin position="125"/>
        <end position="262"/>
    </location>
</feature>
<dbReference type="eggNOG" id="COG2187">
    <property type="taxonomic scope" value="Bacteria"/>
</dbReference>
<protein>
    <recommendedName>
        <fullName evidence="1">Aminoglycoside phosphotransferase domain-containing protein</fullName>
    </recommendedName>
</protein>
<dbReference type="STRING" id="1220583.GOACH_01_01940"/>
<dbReference type="InterPro" id="IPR011009">
    <property type="entry name" value="Kinase-like_dom_sf"/>
</dbReference>
<dbReference type="EMBL" id="BANR01000001">
    <property type="protein sequence ID" value="GAC46873.1"/>
    <property type="molecule type" value="Genomic_DNA"/>
</dbReference>
<dbReference type="Proteomes" id="UP000010988">
    <property type="component" value="Unassembled WGS sequence"/>
</dbReference>
<dbReference type="Pfam" id="PF01636">
    <property type="entry name" value="APH"/>
    <property type="match status" value="1"/>
</dbReference>
<gene>
    <name evidence="2" type="ORF">GOACH_01_01940</name>
</gene>
<dbReference type="eggNOG" id="COG0645">
    <property type="taxonomic scope" value="Bacteria"/>
</dbReference>
<dbReference type="Gene3D" id="3.40.50.300">
    <property type="entry name" value="P-loop containing nucleotide triphosphate hydrolases"/>
    <property type="match status" value="1"/>
</dbReference>
<dbReference type="InterPro" id="IPR052732">
    <property type="entry name" value="Cell-binding_unc_protein"/>
</dbReference>
<dbReference type="RefSeq" id="WP_005169216.1">
    <property type="nucleotide sequence ID" value="NZ_BANR01000001.1"/>
</dbReference>
<name>L7KGM9_9ACTN</name>
<dbReference type="Pfam" id="PF13671">
    <property type="entry name" value="AAA_33"/>
    <property type="match status" value="1"/>
</dbReference>
<dbReference type="InterPro" id="IPR027417">
    <property type="entry name" value="P-loop_NTPase"/>
</dbReference>
<evidence type="ECO:0000313" key="3">
    <source>
        <dbReference type="Proteomes" id="UP000010988"/>
    </source>
</evidence>
<evidence type="ECO:0000313" key="2">
    <source>
        <dbReference type="EMBL" id="GAC46873.1"/>
    </source>
</evidence>